<evidence type="ECO:0000256" key="1">
    <source>
        <dbReference type="ARBA" id="ARBA00022741"/>
    </source>
</evidence>
<evidence type="ECO:0000256" key="2">
    <source>
        <dbReference type="ARBA" id="ARBA00022801"/>
    </source>
</evidence>
<dbReference type="PANTHER" id="PTHR10799">
    <property type="entry name" value="SNF2/RAD54 HELICASE FAMILY"/>
    <property type="match status" value="1"/>
</dbReference>
<keyword evidence="1" id="KW-0547">Nucleotide-binding</keyword>
<sequence>MALQCWPDLRRLWQHQGVQYLGYQVEAARRVVEDLHGRAILADEVGLGKTVEAGLVTRELMARHGIRRVLVLVPTPLVSQWAAEFRDKFALTLAVNPRGAALRRAERIVISIDLAKRDEPRRVLQARPWDLVIVDEAHKLKNRNTQVHAFVRGLQARYLLLLSATPLQNDLTELYSLVSLVRPDLFGSYSEFWRNFLLDKRTPKDPQQLKQVLAQVMIRNRRAELDLPFPAREVELVGLDPFPEERELYQAVLRAVREEYAERRPYNSTVLPLLMLQREVCSSSHALRATLDRLAGSEGWQSLAWMRVRELARQVEENHKALMLERLVQRLGEPVVVFTEFRATQDYLARRLRRAGVETVVYHGAMGTGERDAAKARFRQGARVLISTECGGQGLNLQFCRNVVNYDLPWNPMRVEQRIGRIHRLGQEAASVRVFNLYARRTIEEYILRLLDEKINLFRQVIGEIDLILRSLDREKSIEARIAEITLTSRDDAEMAERFERFGNELAAFMERVRRRTLAWLGSG</sequence>
<evidence type="ECO:0000259" key="6">
    <source>
        <dbReference type="PROSITE" id="PS51194"/>
    </source>
</evidence>
<dbReference type="InterPro" id="IPR014001">
    <property type="entry name" value="Helicase_ATP-bd"/>
</dbReference>
<keyword evidence="2" id="KW-0378">Hydrolase</keyword>
<dbReference type="InterPro" id="IPR049730">
    <property type="entry name" value="SNF2/RAD54-like_C"/>
</dbReference>
<dbReference type="HOGENOM" id="CLU_006041_1_0_9"/>
<feature type="domain" description="Helicase C-terminal" evidence="6">
    <location>
        <begin position="323"/>
        <end position="473"/>
    </location>
</feature>
<dbReference type="PROSITE" id="PS51192">
    <property type="entry name" value="HELICASE_ATP_BIND_1"/>
    <property type="match status" value="1"/>
</dbReference>
<evidence type="ECO:0000256" key="3">
    <source>
        <dbReference type="ARBA" id="ARBA00022806"/>
    </source>
</evidence>
<dbReference type="GO" id="GO:0005524">
    <property type="term" value="F:ATP binding"/>
    <property type="evidence" value="ECO:0007669"/>
    <property type="project" value="UniProtKB-KW"/>
</dbReference>
<gene>
    <name evidence="7" type="ordered locus">Tmar_1126</name>
</gene>
<dbReference type="Gene3D" id="3.40.50.300">
    <property type="entry name" value="P-loop containing nucleotide triphosphate hydrolases"/>
    <property type="match status" value="1"/>
</dbReference>
<dbReference type="eggNOG" id="COG0553">
    <property type="taxonomic scope" value="Bacteria"/>
</dbReference>
<dbReference type="SMART" id="SM00487">
    <property type="entry name" value="DEXDc"/>
    <property type="match status" value="1"/>
</dbReference>
<dbReference type="InterPro" id="IPR001650">
    <property type="entry name" value="Helicase_C-like"/>
</dbReference>
<dbReference type="InterPro" id="IPR057342">
    <property type="entry name" value="DEXDc_RapA"/>
</dbReference>
<reference evidence="8" key="2">
    <citation type="journal article" date="2010" name="Stand. Genomic Sci.">
        <title>Complete genome sequence of Thermaerobacter marianensis type strain (7p75aT).</title>
        <authorList>
            <person name="Han C."/>
            <person name="Gu W."/>
            <person name="Zhang X."/>
            <person name="Lapidus A."/>
            <person name="Nolan M."/>
            <person name="Copeland A."/>
            <person name="Lucas S."/>
            <person name="Glavina Del Rio T."/>
            <person name="Tice H."/>
            <person name="Cheng J."/>
            <person name="Tapia R."/>
            <person name="Goodwin L."/>
            <person name="Pitluck S."/>
            <person name="Pagani I."/>
            <person name="Ivanova N."/>
            <person name="Mavromatis K."/>
            <person name="Mikhailova N."/>
            <person name="Pati A."/>
            <person name="Chen A."/>
            <person name="Palaniappan K."/>
            <person name="Land M."/>
            <person name="Hauser L."/>
            <person name="Chang Y."/>
            <person name="Jeffries C."/>
            <person name="Schneider S."/>
            <person name="Rohde M."/>
            <person name="Goker M."/>
            <person name="Pukall R."/>
            <person name="Woyke T."/>
            <person name="Bristow J."/>
            <person name="Eisen J."/>
            <person name="Markowitz V."/>
            <person name="Hugenholtz P."/>
            <person name="Kyrpides N."/>
            <person name="Klenk H."/>
            <person name="Detter J."/>
        </authorList>
    </citation>
    <scope>NUCLEOTIDE SEQUENCE [LARGE SCALE GENOMIC DNA]</scope>
    <source>
        <strain evidence="8">ATCC 700841 / DSM 12885 / JCM 10246 / 7p75a</strain>
    </source>
</reference>
<feature type="domain" description="Helicase ATP-binding" evidence="5">
    <location>
        <begin position="30"/>
        <end position="184"/>
    </location>
</feature>
<keyword evidence="4" id="KW-0067">ATP-binding</keyword>
<dbReference type="KEGG" id="tmr:Tmar_1126"/>
<dbReference type="SUPFAM" id="SSF52540">
    <property type="entry name" value="P-loop containing nucleoside triphosphate hydrolases"/>
    <property type="match status" value="2"/>
</dbReference>
<reference evidence="7 8" key="1">
    <citation type="journal article" date="2010" name="Stand. Genomic Sci.">
        <title>Complete genome sequence of Thermaerobacter marianensis type strain (7p75a).</title>
        <authorList>
            <person name="Han C."/>
            <person name="Gu W."/>
            <person name="Zhang X."/>
            <person name="Lapidus A."/>
            <person name="Nolan M."/>
            <person name="Copeland A."/>
            <person name="Lucas S."/>
            <person name="Del Rio T.G."/>
            <person name="Tice H."/>
            <person name="Cheng J.F."/>
            <person name="Tapia R."/>
            <person name="Goodwin L."/>
            <person name="Pitluck S."/>
            <person name="Pagani I."/>
            <person name="Ivanova N."/>
            <person name="Mavromatis K."/>
            <person name="Mikhailova N."/>
            <person name="Pati A."/>
            <person name="Chen A."/>
            <person name="Palaniappan K."/>
            <person name="Land M."/>
            <person name="Hauser L."/>
            <person name="Chang Y.J."/>
            <person name="Jeffries C.D."/>
            <person name="Schneider S."/>
            <person name="Rohde M."/>
            <person name="Goker M."/>
            <person name="Pukall R."/>
            <person name="Woyke T."/>
            <person name="Bristow J."/>
            <person name="Eisen J.A."/>
            <person name="Markowitz V."/>
            <person name="Hugenholtz P."/>
            <person name="Kyrpides N.C."/>
            <person name="Klenk H.P."/>
            <person name="Detter J.C."/>
        </authorList>
    </citation>
    <scope>NUCLEOTIDE SEQUENCE [LARGE SCALE GENOMIC DNA]</scope>
    <source>
        <strain evidence="8">ATCC 700841 / DSM 12885 / JCM 10246 / 7p75a</strain>
    </source>
</reference>
<dbReference type="Pfam" id="PF00271">
    <property type="entry name" value="Helicase_C"/>
    <property type="match status" value="1"/>
</dbReference>
<dbReference type="InterPro" id="IPR000330">
    <property type="entry name" value="SNF2_N"/>
</dbReference>
<keyword evidence="8" id="KW-1185">Reference proteome</keyword>
<dbReference type="STRING" id="644966.Tmar_1126"/>
<dbReference type="InterPro" id="IPR038718">
    <property type="entry name" value="SNF2-like_sf"/>
</dbReference>
<keyword evidence="3 7" id="KW-0347">Helicase</keyword>
<dbReference type="Pfam" id="PF00176">
    <property type="entry name" value="SNF2-rel_dom"/>
    <property type="match status" value="1"/>
</dbReference>
<name>E6SKN1_THEM7</name>
<evidence type="ECO:0000259" key="5">
    <source>
        <dbReference type="PROSITE" id="PS51192"/>
    </source>
</evidence>
<protein>
    <submittedName>
        <fullName evidence="7">Helicase domain protein</fullName>
    </submittedName>
</protein>
<accession>E6SKN1</accession>
<dbReference type="GO" id="GO:0016787">
    <property type="term" value="F:hydrolase activity"/>
    <property type="evidence" value="ECO:0007669"/>
    <property type="project" value="UniProtKB-KW"/>
</dbReference>
<dbReference type="CDD" id="cd18011">
    <property type="entry name" value="DEXDc_RapA"/>
    <property type="match status" value="1"/>
</dbReference>
<evidence type="ECO:0000313" key="8">
    <source>
        <dbReference type="Proteomes" id="UP000008915"/>
    </source>
</evidence>
<dbReference type="SMART" id="SM00490">
    <property type="entry name" value="HELICc"/>
    <property type="match status" value="1"/>
</dbReference>
<proteinExistence type="predicted"/>
<dbReference type="CDD" id="cd18793">
    <property type="entry name" value="SF2_C_SNF"/>
    <property type="match status" value="1"/>
</dbReference>
<dbReference type="AlphaFoldDB" id="E6SKN1"/>
<dbReference type="Gene3D" id="3.40.50.10810">
    <property type="entry name" value="Tandem AAA-ATPase domain"/>
    <property type="match status" value="1"/>
</dbReference>
<evidence type="ECO:0000313" key="7">
    <source>
        <dbReference type="EMBL" id="ADU51239.1"/>
    </source>
</evidence>
<dbReference type="PROSITE" id="PS51194">
    <property type="entry name" value="HELICASE_CTER"/>
    <property type="match status" value="1"/>
</dbReference>
<dbReference type="GO" id="GO:0004386">
    <property type="term" value="F:helicase activity"/>
    <property type="evidence" value="ECO:0007669"/>
    <property type="project" value="UniProtKB-KW"/>
</dbReference>
<dbReference type="OrthoDB" id="9814088at2"/>
<evidence type="ECO:0000256" key="4">
    <source>
        <dbReference type="ARBA" id="ARBA00022840"/>
    </source>
</evidence>
<dbReference type="EMBL" id="CP002344">
    <property type="protein sequence ID" value="ADU51239.1"/>
    <property type="molecule type" value="Genomic_DNA"/>
</dbReference>
<dbReference type="RefSeq" id="WP_013495544.1">
    <property type="nucleotide sequence ID" value="NC_014831.1"/>
</dbReference>
<dbReference type="InterPro" id="IPR027417">
    <property type="entry name" value="P-loop_NTPase"/>
</dbReference>
<dbReference type="Proteomes" id="UP000008915">
    <property type="component" value="Chromosome"/>
</dbReference>
<organism evidence="7 8">
    <name type="scientific">Thermaerobacter marianensis (strain ATCC 700841 / DSM 12885 / JCM 10246 / 7p75a)</name>
    <dbReference type="NCBI Taxonomy" id="644966"/>
    <lineage>
        <taxon>Bacteria</taxon>
        <taxon>Bacillati</taxon>
        <taxon>Bacillota</taxon>
        <taxon>Clostridia</taxon>
        <taxon>Eubacteriales</taxon>
        <taxon>Clostridiales Family XVII. Incertae Sedis</taxon>
        <taxon>Thermaerobacter</taxon>
    </lineage>
</organism>